<dbReference type="GO" id="GO:0000976">
    <property type="term" value="F:transcription cis-regulatory region binding"/>
    <property type="evidence" value="ECO:0007669"/>
    <property type="project" value="TreeGrafter"/>
</dbReference>
<dbReference type="PROSITE" id="PS50977">
    <property type="entry name" value="HTH_TETR_2"/>
    <property type="match status" value="1"/>
</dbReference>
<dbReference type="RefSeq" id="WP_091011708.1">
    <property type="nucleotide sequence ID" value="NZ_CP041743.1"/>
</dbReference>
<dbReference type="SUPFAM" id="SSF46689">
    <property type="entry name" value="Homeodomain-like"/>
    <property type="match status" value="1"/>
</dbReference>
<keyword evidence="1" id="KW-0805">Transcription regulation</keyword>
<dbReference type="Pfam" id="PF02909">
    <property type="entry name" value="TetR_C_1"/>
    <property type="match status" value="1"/>
</dbReference>
<dbReference type="PANTHER" id="PTHR30055:SF151">
    <property type="entry name" value="TRANSCRIPTIONAL REGULATORY PROTEIN"/>
    <property type="match status" value="1"/>
</dbReference>
<reference evidence="6 7" key="1">
    <citation type="submission" date="2016-10" db="EMBL/GenBank/DDBJ databases">
        <authorList>
            <person name="de Groot N.N."/>
        </authorList>
    </citation>
    <scope>NUCLEOTIDE SEQUENCE [LARGE SCALE GENOMIC DNA]</scope>
    <source>
        <strain evidence="6 7">LMG 23650</strain>
    </source>
</reference>
<dbReference type="PANTHER" id="PTHR30055">
    <property type="entry name" value="HTH-TYPE TRANSCRIPTIONAL REGULATOR RUTR"/>
    <property type="match status" value="1"/>
</dbReference>
<feature type="domain" description="HTH tetR-type" evidence="5">
    <location>
        <begin position="14"/>
        <end position="74"/>
    </location>
</feature>
<evidence type="ECO:0000313" key="6">
    <source>
        <dbReference type="EMBL" id="SFI74087.1"/>
    </source>
</evidence>
<proteinExistence type="predicted"/>
<dbReference type="Pfam" id="PF00440">
    <property type="entry name" value="TetR_N"/>
    <property type="match status" value="1"/>
</dbReference>
<dbReference type="SUPFAM" id="SSF48498">
    <property type="entry name" value="Tetracyclin repressor-like, C-terminal domain"/>
    <property type="match status" value="1"/>
</dbReference>
<keyword evidence="3" id="KW-0804">Transcription</keyword>
<organism evidence="6 7">
    <name type="scientific">Paraburkholderia megapolitana</name>
    <dbReference type="NCBI Taxonomy" id="420953"/>
    <lineage>
        <taxon>Bacteria</taxon>
        <taxon>Pseudomonadati</taxon>
        <taxon>Pseudomonadota</taxon>
        <taxon>Betaproteobacteria</taxon>
        <taxon>Burkholderiales</taxon>
        <taxon>Burkholderiaceae</taxon>
        <taxon>Paraburkholderia</taxon>
    </lineage>
</organism>
<evidence type="ECO:0000256" key="3">
    <source>
        <dbReference type="ARBA" id="ARBA00023163"/>
    </source>
</evidence>
<dbReference type="InterPro" id="IPR009057">
    <property type="entry name" value="Homeodomain-like_sf"/>
</dbReference>
<accession>A0A1I3KNS5</accession>
<dbReference type="InterPro" id="IPR001647">
    <property type="entry name" value="HTH_TetR"/>
</dbReference>
<dbReference type="STRING" id="420953.SAMN05192543_10461"/>
<evidence type="ECO:0000256" key="2">
    <source>
        <dbReference type="ARBA" id="ARBA00023125"/>
    </source>
</evidence>
<dbReference type="InterPro" id="IPR004111">
    <property type="entry name" value="Repressor_TetR_C"/>
</dbReference>
<dbReference type="GO" id="GO:0003700">
    <property type="term" value="F:DNA-binding transcription factor activity"/>
    <property type="evidence" value="ECO:0007669"/>
    <property type="project" value="TreeGrafter"/>
</dbReference>
<gene>
    <name evidence="6" type="ORF">SAMN05192543_10461</name>
</gene>
<dbReference type="Gene3D" id="1.10.357.10">
    <property type="entry name" value="Tetracycline Repressor, domain 2"/>
    <property type="match status" value="1"/>
</dbReference>
<keyword evidence="2 4" id="KW-0238">DNA-binding</keyword>
<dbReference type="Proteomes" id="UP000199548">
    <property type="component" value="Unassembled WGS sequence"/>
</dbReference>
<dbReference type="InterPro" id="IPR036271">
    <property type="entry name" value="Tet_transcr_reg_TetR-rel_C_sf"/>
</dbReference>
<evidence type="ECO:0000256" key="1">
    <source>
        <dbReference type="ARBA" id="ARBA00023015"/>
    </source>
</evidence>
<evidence type="ECO:0000256" key="4">
    <source>
        <dbReference type="PROSITE-ProRule" id="PRU00335"/>
    </source>
</evidence>
<dbReference type="EMBL" id="FOQU01000004">
    <property type="protein sequence ID" value="SFI74087.1"/>
    <property type="molecule type" value="Genomic_DNA"/>
</dbReference>
<protein>
    <submittedName>
        <fullName evidence="6">Transcriptional regulator, TetR family</fullName>
    </submittedName>
</protein>
<dbReference type="GO" id="GO:0045892">
    <property type="term" value="P:negative regulation of DNA-templated transcription"/>
    <property type="evidence" value="ECO:0007669"/>
    <property type="project" value="InterPro"/>
</dbReference>
<sequence length="226" mass="24321">MVKKARNTQRREESLSRDQIIETAIALLDSGGESGLTFRALSEQLATGPGAIYGHIASKSDLLIAASDAIVAGAMDASVDSATPEATIRAVALGMFDAIDAHPWVGSALTRAPGKLPAVRILERIGQQLRALGVPDEEQWVTVSALLSYILGVGGQNAANTHLALEQETDRSDFLDEVATMWSELDPDEYPFTRSVAGQLRTHDDRVDFLAGIDLILRGIEAERDR</sequence>
<evidence type="ECO:0000313" key="7">
    <source>
        <dbReference type="Proteomes" id="UP000199548"/>
    </source>
</evidence>
<dbReference type="AlphaFoldDB" id="A0A1I3KNS5"/>
<dbReference type="OrthoDB" id="4541465at2"/>
<dbReference type="Gene3D" id="1.10.10.60">
    <property type="entry name" value="Homeodomain-like"/>
    <property type="match status" value="1"/>
</dbReference>
<keyword evidence="7" id="KW-1185">Reference proteome</keyword>
<dbReference type="InterPro" id="IPR050109">
    <property type="entry name" value="HTH-type_TetR-like_transc_reg"/>
</dbReference>
<evidence type="ECO:0000259" key="5">
    <source>
        <dbReference type="PROSITE" id="PS50977"/>
    </source>
</evidence>
<name>A0A1I3KNS5_9BURK</name>
<feature type="DNA-binding region" description="H-T-H motif" evidence="4">
    <location>
        <begin position="37"/>
        <end position="56"/>
    </location>
</feature>